<evidence type="ECO:0000313" key="2">
    <source>
        <dbReference type="Proteomes" id="UP000237295"/>
    </source>
</evidence>
<dbReference type="AlphaFoldDB" id="A0AAE5S6M9"/>
<organism evidence="1 2">
    <name type="scientific">Pseudomonas syringae pv. syringae</name>
    <dbReference type="NCBI Taxonomy" id="321"/>
    <lineage>
        <taxon>Bacteria</taxon>
        <taxon>Pseudomonadati</taxon>
        <taxon>Pseudomonadota</taxon>
        <taxon>Gammaproteobacteria</taxon>
        <taxon>Pseudomonadales</taxon>
        <taxon>Pseudomonadaceae</taxon>
        <taxon>Pseudomonas</taxon>
        <taxon>Pseudomonas syringae</taxon>
    </lineage>
</organism>
<evidence type="ECO:0000313" key="1">
    <source>
        <dbReference type="EMBL" id="POQ03291.1"/>
    </source>
</evidence>
<proteinExistence type="predicted"/>
<comment type="caution">
    <text evidence="1">The sequence shown here is derived from an EMBL/GenBank/DDBJ whole genome shotgun (WGS) entry which is preliminary data.</text>
</comment>
<gene>
    <name evidence="1" type="ORF">CXB42_15045</name>
</gene>
<dbReference type="EMBL" id="NBAQ01000007">
    <property type="protein sequence ID" value="POQ03291.1"/>
    <property type="molecule type" value="Genomic_DNA"/>
</dbReference>
<sequence length="224" mass="25372">MADLMLFDEQGGELYVEVKIRANNPKGRDLVAGFKQIQQGQSEGKDVEIWNFNVEKLGLEIQARDGDVLVRHKLFPINIWEVTERGIFARDQVVSRVEGWVQSITAFYNVVVEWFSEIPSVSFETSRTVSMSEELMQKFAVGDKELPILDVISGGKVLASFVPRGLWVIGALGRIDAITPIQTRIIVLRPNEDQPPEWNLVSSESRQKTELLTKEVMMRLLEVA</sequence>
<protein>
    <submittedName>
        <fullName evidence="1">Uncharacterized protein</fullName>
    </submittedName>
</protein>
<reference evidence="1 2" key="1">
    <citation type="submission" date="2017-03" db="EMBL/GenBank/DDBJ databases">
        <authorList>
            <person name="Hulin M.T."/>
        </authorList>
    </citation>
    <scope>NUCLEOTIDE SEQUENCE [LARGE SCALE GENOMIC DNA]</scope>
    <source>
        <strain evidence="1 2">5264</strain>
    </source>
</reference>
<name>A0AAE5S6M9_PSESY</name>
<accession>A0AAE5S6M9</accession>
<dbReference type="Proteomes" id="UP000237295">
    <property type="component" value="Unassembled WGS sequence"/>
</dbReference>